<protein>
    <submittedName>
        <fullName evidence="2">Unannotated protein</fullName>
    </submittedName>
</protein>
<dbReference type="EMBL" id="CAFBIY010000221">
    <property type="protein sequence ID" value="CAB4853235.1"/>
    <property type="molecule type" value="Genomic_DNA"/>
</dbReference>
<proteinExistence type="predicted"/>
<reference evidence="2" key="1">
    <citation type="submission" date="2020-05" db="EMBL/GenBank/DDBJ databases">
        <authorList>
            <person name="Chiriac C."/>
            <person name="Salcher M."/>
            <person name="Ghai R."/>
            <person name="Kavagutti S V."/>
        </authorList>
    </citation>
    <scope>NUCLEOTIDE SEQUENCE</scope>
</reference>
<keyword evidence="1" id="KW-0472">Membrane</keyword>
<dbReference type="AlphaFoldDB" id="A0A6J7C7F4"/>
<keyword evidence="1" id="KW-0812">Transmembrane</keyword>
<sequence>MSSTADPLETSPRSRRNRRNLIAVEVVAVLAIGGTVIAIATADGNRSGSFHPAELPYIVDVLYPLQGAWPDP</sequence>
<accession>A0A6J7C7F4</accession>
<organism evidence="2">
    <name type="scientific">freshwater metagenome</name>
    <dbReference type="NCBI Taxonomy" id="449393"/>
    <lineage>
        <taxon>unclassified sequences</taxon>
        <taxon>metagenomes</taxon>
        <taxon>ecological metagenomes</taxon>
    </lineage>
</organism>
<evidence type="ECO:0000313" key="2">
    <source>
        <dbReference type="EMBL" id="CAB4853235.1"/>
    </source>
</evidence>
<feature type="transmembrane region" description="Helical" evidence="1">
    <location>
        <begin position="21"/>
        <end position="42"/>
    </location>
</feature>
<keyword evidence="1" id="KW-1133">Transmembrane helix</keyword>
<evidence type="ECO:0000256" key="1">
    <source>
        <dbReference type="SAM" id="Phobius"/>
    </source>
</evidence>
<gene>
    <name evidence="2" type="ORF">UFOPK3267_02760</name>
</gene>
<name>A0A6J7C7F4_9ZZZZ</name>